<keyword evidence="6" id="KW-0175">Coiled coil</keyword>
<dbReference type="InterPro" id="IPR032807">
    <property type="entry name" value="GNVR"/>
</dbReference>
<reference evidence="10 11" key="1">
    <citation type="journal article" date="2015" name="Genome Announc.">
        <title>Genomes of Geoalkalibacter ferrihydriticus Z-0531T and Geoalkalibacter subterraneus Red1T, Two Haloalkaliphilic Metal-Reducing Deltaproteobacteria.</title>
        <authorList>
            <person name="Badalamenti J.P."/>
            <person name="Krajmalnik-Brown R."/>
            <person name="Torres C.I."/>
            <person name="Bond D.R."/>
        </authorList>
    </citation>
    <scope>NUCLEOTIDE SEQUENCE [LARGE SCALE GENOMIC DNA]</scope>
    <source>
        <strain evidence="10 11">Red1</strain>
    </source>
</reference>
<name>A0A0B5FVQ4_9BACT</name>
<dbReference type="HOGENOM" id="CLU_051175_1_0_7"/>
<evidence type="ECO:0000256" key="7">
    <source>
        <dbReference type="SAM" id="Phobius"/>
    </source>
</evidence>
<proteinExistence type="predicted"/>
<dbReference type="RefSeq" id="WP_040201608.1">
    <property type="nucleotide sequence ID" value="NZ_CP010311.1"/>
</dbReference>
<evidence type="ECO:0000256" key="4">
    <source>
        <dbReference type="ARBA" id="ARBA00022989"/>
    </source>
</evidence>
<evidence type="ECO:0000256" key="5">
    <source>
        <dbReference type="ARBA" id="ARBA00023136"/>
    </source>
</evidence>
<keyword evidence="11" id="KW-1185">Reference proteome</keyword>
<feature type="transmembrane region" description="Helical" evidence="7">
    <location>
        <begin position="361"/>
        <end position="381"/>
    </location>
</feature>
<evidence type="ECO:0000256" key="3">
    <source>
        <dbReference type="ARBA" id="ARBA00022692"/>
    </source>
</evidence>
<evidence type="ECO:0000256" key="6">
    <source>
        <dbReference type="SAM" id="Coils"/>
    </source>
</evidence>
<evidence type="ECO:0000256" key="2">
    <source>
        <dbReference type="ARBA" id="ARBA00022475"/>
    </source>
</evidence>
<dbReference type="PANTHER" id="PTHR32309">
    <property type="entry name" value="TYROSINE-PROTEIN KINASE"/>
    <property type="match status" value="1"/>
</dbReference>
<sequence length="407" mass="45999">MTEDQKNFKSTPDLAPPEPDDEINLLDLLLVLVRNKWLIIGSCAVTFILACIYTLTLPNIFTANARLLPPQKESSGLSSMLGNMGGLAAMAGISAGGGSGELYVGMLQSRAIADRIIERFDLMERFEWETRSDAYKNLNDKAQFNVGKTDGILTISVDDEDPRLASDMANAYVEELKALNVRLNLDSAGRERQFLEGRLAVVETDLITAEERLKNFQQENKAIKIDEQVQTIIEAISRLRGQLASREVELGVALSYQTEQNPQVKSLRESIAQLKEQIRRLEESPEGQRVPEDIFISTSEVPELGLQYVRLMRDFKVQETLYELLTRQLEVAKIEEAKNTSRFQVLDEAFPPDRKSKPKRALMVLLATFAVGFLSVLVAFMREFGRNLEGEDRQRWEQIKANLRLRS</sequence>
<feature type="domain" description="Polysaccharide chain length determinant N-terminal" evidence="8">
    <location>
        <begin position="21"/>
        <end position="117"/>
    </location>
</feature>
<dbReference type="Pfam" id="PF13807">
    <property type="entry name" value="GNVR"/>
    <property type="match status" value="1"/>
</dbReference>
<evidence type="ECO:0000259" key="8">
    <source>
        <dbReference type="Pfam" id="PF02706"/>
    </source>
</evidence>
<feature type="transmembrane region" description="Helical" evidence="7">
    <location>
        <begin position="37"/>
        <end position="61"/>
    </location>
</feature>
<dbReference type="Pfam" id="PF02706">
    <property type="entry name" value="Wzz"/>
    <property type="match status" value="1"/>
</dbReference>
<feature type="domain" description="Tyrosine-protein kinase G-rich" evidence="9">
    <location>
        <begin position="307"/>
        <end position="383"/>
    </location>
</feature>
<evidence type="ECO:0000259" key="9">
    <source>
        <dbReference type="Pfam" id="PF13807"/>
    </source>
</evidence>
<dbReference type="InterPro" id="IPR050445">
    <property type="entry name" value="Bact_polysacc_biosynth/exp"/>
</dbReference>
<dbReference type="AlphaFoldDB" id="A0A0B5FVQ4"/>
<dbReference type="EMBL" id="CP010311">
    <property type="protein sequence ID" value="AJF07661.1"/>
    <property type="molecule type" value="Genomic_DNA"/>
</dbReference>
<feature type="coiled-coil region" evidence="6">
    <location>
        <begin position="199"/>
        <end position="226"/>
    </location>
</feature>
<evidence type="ECO:0000313" key="10">
    <source>
        <dbReference type="EMBL" id="AJF07661.1"/>
    </source>
</evidence>
<keyword evidence="3 7" id="KW-0812">Transmembrane</keyword>
<gene>
    <name evidence="10" type="ORF">GSUB_15435</name>
</gene>
<organism evidence="10 11">
    <name type="scientific">Geoalkalibacter subterraneus</name>
    <dbReference type="NCBI Taxonomy" id="483547"/>
    <lineage>
        <taxon>Bacteria</taxon>
        <taxon>Pseudomonadati</taxon>
        <taxon>Thermodesulfobacteriota</taxon>
        <taxon>Desulfuromonadia</taxon>
        <taxon>Desulfuromonadales</taxon>
        <taxon>Geoalkalibacteraceae</taxon>
        <taxon>Geoalkalibacter</taxon>
    </lineage>
</organism>
<evidence type="ECO:0000313" key="11">
    <source>
        <dbReference type="Proteomes" id="UP000035036"/>
    </source>
</evidence>
<keyword evidence="4 7" id="KW-1133">Transmembrane helix</keyword>
<dbReference type="OrthoDB" id="8884120at2"/>
<dbReference type="PANTHER" id="PTHR32309:SF13">
    <property type="entry name" value="FERRIC ENTEROBACTIN TRANSPORT PROTEIN FEPE"/>
    <property type="match status" value="1"/>
</dbReference>
<protein>
    <recommendedName>
        <fullName evidence="12">Lipopolysaccharide biosynthesis protein</fullName>
    </recommendedName>
</protein>
<keyword evidence="5 7" id="KW-0472">Membrane</keyword>
<dbReference type="Proteomes" id="UP000035036">
    <property type="component" value="Chromosome"/>
</dbReference>
<dbReference type="KEGG" id="gsb:GSUB_15435"/>
<keyword evidence="2" id="KW-1003">Cell membrane</keyword>
<feature type="transmembrane region" description="Helical" evidence="7">
    <location>
        <begin position="81"/>
        <end position="104"/>
    </location>
</feature>
<evidence type="ECO:0000256" key="1">
    <source>
        <dbReference type="ARBA" id="ARBA00004651"/>
    </source>
</evidence>
<accession>A0A0B5FVQ4</accession>
<comment type="subcellular location">
    <subcellularLocation>
        <location evidence="1">Cell membrane</location>
        <topology evidence="1">Multi-pass membrane protein</topology>
    </subcellularLocation>
</comment>
<dbReference type="STRING" id="483547.GSUB_15435"/>
<dbReference type="InterPro" id="IPR003856">
    <property type="entry name" value="LPS_length_determ_N"/>
</dbReference>
<dbReference type="GO" id="GO:0004713">
    <property type="term" value="F:protein tyrosine kinase activity"/>
    <property type="evidence" value="ECO:0007669"/>
    <property type="project" value="TreeGrafter"/>
</dbReference>
<dbReference type="GO" id="GO:0005886">
    <property type="term" value="C:plasma membrane"/>
    <property type="evidence" value="ECO:0007669"/>
    <property type="project" value="UniProtKB-SubCell"/>
</dbReference>
<evidence type="ECO:0008006" key="12">
    <source>
        <dbReference type="Google" id="ProtNLM"/>
    </source>
</evidence>